<feature type="non-terminal residue" evidence="2">
    <location>
        <position position="1"/>
    </location>
</feature>
<organism evidence="2 3">
    <name type="scientific">Rhodocollybia butyracea</name>
    <dbReference type="NCBI Taxonomy" id="206335"/>
    <lineage>
        <taxon>Eukaryota</taxon>
        <taxon>Fungi</taxon>
        <taxon>Dikarya</taxon>
        <taxon>Basidiomycota</taxon>
        <taxon>Agaricomycotina</taxon>
        <taxon>Agaricomycetes</taxon>
        <taxon>Agaricomycetidae</taxon>
        <taxon>Agaricales</taxon>
        <taxon>Marasmiineae</taxon>
        <taxon>Omphalotaceae</taxon>
        <taxon>Rhodocollybia</taxon>
    </lineage>
</organism>
<dbReference type="AlphaFoldDB" id="A0A9P5P8C8"/>
<sequence length="91" mass="10545">ERLGIETNCWLYIGAQHPCARDSYVHFASERLRQEVPSVLDELHGTADRLFTSLMSSRRQDAAELSDKLFLANQRIAELENERRELQNTVQ</sequence>
<reference evidence="2" key="1">
    <citation type="submission" date="2020-11" db="EMBL/GenBank/DDBJ databases">
        <authorList>
            <consortium name="DOE Joint Genome Institute"/>
            <person name="Ahrendt S."/>
            <person name="Riley R."/>
            <person name="Andreopoulos W."/>
            <person name="Labutti K."/>
            <person name="Pangilinan J."/>
            <person name="Ruiz-Duenas F.J."/>
            <person name="Barrasa J.M."/>
            <person name="Sanchez-Garcia M."/>
            <person name="Camarero S."/>
            <person name="Miyauchi S."/>
            <person name="Serrano A."/>
            <person name="Linde D."/>
            <person name="Babiker R."/>
            <person name="Drula E."/>
            <person name="Ayuso-Fernandez I."/>
            <person name="Pacheco R."/>
            <person name="Padilla G."/>
            <person name="Ferreira P."/>
            <person name="Barriuso J."/>
            <person name="Kellner H."/>
            <person name="Castanera R."/>
            <person name="Alfaro M."/>
            <person name="Ramirez L."/>
            <person name="Pisabarro A.G."/>
            <person name="Kuo A."/>
            <person name="Tritt A."/>
            <person name="Lipzen A."/>
            <person name="He G."/>
            <person name="Yan M."/>
            <person name="Ng V."/>
            <person name="Cullen D."/>
            <person name="Martin F."/>
            <person name="Rosso M.-N."/>
            <person name="Henrissat B."/>
            <person name="Hibbett D."/>
            <person name="Martinez A.T."/>
            <person name="Grigoriev I.V."/>
        </authorList>
    </citation>
    <scope>NUCLEOTIDE SEQUENCE</scope>
    <source>
        <strain evidence="2">AH 40177</strain>
    </source>
</reference>
<protein>
    <submittedName>
        <fullName evidence="2">Uncharacterized protein</fullName>
    </submittedName>
</protein>
<dbReference type="OrthoDB" id="3060861at2759"/>
<dbReference type="EMBL" id="JADNRY010000493">
    <property type="protein sequence ID" value="KAF9048142.1"/>
    <property type="molecule type" value="Genomic_DNA"/>
</dbReference>
<proteinExistence type="predicted"/>
<accession>A0A9P5P8C8</accession>
<keyword evidence="1" id="KW-0175">Coiled coil</keyword>
<evidence type="ECO:0000313" key="3">
    <source>
        <dbReference type="Proteomes" id="UP000772434"/>
    </source>
</evidence>
<evidence type="ECO:0000256" key="1">
    <source>
        <dbReference type="SAM" id="Coils"/>
    </source>
</evidence>
<evidence type="ECO:0000313" key="2">
    <source>
        <dbReference type="EMBL" id="KAF9048142.1"/>
    </source>
</evidence>
<gene>
    <name evidence="2" type="ORF">BDP27DRAFT_1243455</name>
</gene>
<comment type="caution">
    <text evidence="2">The sequence shown here is derived from an EMBL/GenBank/DDBJ whole genome shotgun (WGS) entry which is preliminary data.</text>
</comment>
<dbReference type="Proteomes" id="UP000772434">
    <property type="component" value="Unassembled WGS sequence"/>
</dbReference>
<feature type="coiled-coil region" evidence="1">
    <location>
        <begin position="62"/>
        <end position="89"/>
    </location>
</feature>
<name>A0A9P5P8C8_9AGAR</name>
<keyword evidence="3" id="KW-1185">Reference proteome</keyword>